<organism evidence="2 3">
    <name type="scientific">Portunus trituberculatus</name>
    <name type="common">Swimming crab</name>
    <name type="synonym">Neptunus trituberculatus</name>
    <dbReference type="NCBI Taxonomy" id="210409"/>
    <lineage>
        <taxon>Eukaryota</taxon>
        <taxon>Metazoa</taxon>
        <taxon>Ecdysozoa</taxon>
        <taxon>Arthropoda</taxon>
        <taxon>Crustacea</taxon>
        <taxon>Multicrustacea</taxon>
        <taxon>Malacostraca</taxon>
        <taxon>Eumalacostraca</taxon>
        <taxon>Eucarida</taxon>
        <taxon>Decapoda</taxon>
        <taxon>Pleocyemata</taxon>
        <taxon>Brachyura</taxon>
        <taxon>Eubrachyura</taxon>
        <taxon>Portunoidea</taxon>
        <taxon>Portunidae</taxon>
        <taxon>Portuninae</taxon>
        <taxon>Portunus</taxon>
    </lineage>
</organism>
<dbReference type="EMBL" id="VSRR010007449">
    <property type="protein sequence ID" value="MPC46915.1"/>
    <property type="molecule type" value="Genomic_DNA"/>
</dbReference>
<keyword evidence="3" id="KW-1185">Reference proteome</keyword>
<gene>
    <name evidence="2" type="ORF">E2C01_040645</name>
</gene>
<name>A0A5B7FN69_PORTR</name>
<protein>
    <submittedName>
        <fullName evidence="2">Uncharacterized protein</fullName>
    </submittedName>
</protein>
<dbReference type="Proteomes" id="UP000324222">
    <property type="component" value="Unassembled WGS sequence"/>
</dbReference>
<dbReference type="AlphaFoldDB" id="A0A5B7FN69"/>
<sequence length="187" mass="20705">MARCTGSGRLTPTNDTHKQEWRGGALVFRSGSSWKTAKATDILPCWIREGGSRRGGEAAGCFSLTHLHHGCHHHHARRRRQLSSRKKRAWRVTPTILGKDGLVKLDGRATVIRAGGQAGGEVGGRGRLHPRHRRGDSWVQCYPTYGNAGPLLKVPLSDHHHHHRRRRPLTSKRGAACVPGENRAADR</sequence>
<comment type="caution">
    <text evidence="2">The sequence shown here is derived from an EMBL/GenBank/DDBJ whole genome shotgun (WGS) entry which is preliminary data.</text>
</comment>
<evidence type="ECO:0000313" key="3">
    <source>
        <dbReference type="Proteomes" id="UP000324222"/>
    </source>
</evidence>
<evidence type="ECO:0000313" key="2">
    <source>
        <dbReference type="EMBL" id="MPC46915.1"/>
    </source>
</evidence>
<evidence type="ECO:0000256" key="1">
    <source>
        <dbReference type="SAM" id="MobiDB-lite"/>
    </source>
</evidence>
<feature type="compositionally biased region" description="Basic residues" evidence="1">
    <location>
        <begin position="159"/>
        <end position="170"/>
    </location>
</feature>
<proteinExistence type="predicted"/>
<accession>A0A5B7FN69</accession>
<reference evidence="2 3" key="1">
    <citation type="submission" date="2019-05" db="EMBL/GenBank/DDBJ databases">
        <title>Another draft genome of Portunus trituberculatus and its Hox gene families provides insights of decapod evolution.</title>
        <authorList>
            <person name="Jeong J.-H."/>
            <person name="Song I."/>
            <person name="Kim S."/>
            <person name="Choi T."/>
            <person name="Kim D."/>
            <person name="Ryu S."/>
            <person name="Kim W."/>
        </authorList>
    </citation>
    <scope>NUCLEOTIDE SEQUENCE [LARGE SCALE GENOMIC DNA]</scope>
    <source>
        <tissue evidence="2">Muscle</tissue>
    </source>
</reference>
<feature type="region of interest" description="Disordered" evidence="1">
    <location>
        <begin position="158"/>
        <end position="187"/>
    </location>
</feature>